<evidence type="ECO:0000313" key="3">
    <source>
        <dbReference type="EMBL" id="RNB87705.1"/>
    </source>
</evidence>
<comment type="caution">
    <text evidence="3">The sequence shown here is derived from an EMBL/GenBank/DDBJ whole genome shotgun (WGS) entry which is preliminary data.</text>
</comment>
<gene>
    <name evidence="3" type="ORF">EDM56_14120</name>
</gene>
<dbReference type="PANTHER" id="PTHR43798">
    <property type="entry name" value="MONOACYLGLYCEROL LIPASE"/>
    <property type="match status" value="1"/>
</dbReference>
<protein>
    <submittedName>
        <fullName evidence="3">Alpha/beta fold hydrolase</fullName>
    </submittedName>
</protein>
<proteinExistence type="predicted"/>
<reference evidence="3 4" key="1">
    <citation type="submission" date="2018-10" db="EMBL/GenBank/DDBJ databases">
        <title>Phylogenomics of Brevibacillus.</title>
        <authorList>
            <person name="Dunlap C."/>
        </authorList>
    </citation>
    <scope>NUCLEOTIDE SEQUENCE [LARGE SCALE GENOMIC DNA]</scope>
    <source>
        <strain evidence="3 4">JCM 15716</strain>
    </source>
</reference>
<dbReference type="InterPro" id="IPR000073">
    <property type="entry name" value="AB_hydrolase_1"/>
</dbReference>
<dbReference type="EMBL" id="RHHQ01000011">
    <property type="protein sequence ID" value="RNB87705.1"/>
    <property type="molecule type" value="Genomic_DNA"/>
</dbReference>
<keyword evidence="4" id="KW-1185">Reference proteome</keyword>
<evidence type="ECO:0000259" key="2">
    <source>
        <dbReference type="Pfam" id="PF00561"/>
    </source>
</evidence>
<dbReference type="RefSeq" id="WP_122918547.1">
    <property type="nucleotide sequence ID" value="NZ_RHHQ01000011.1"/>
</dbReference>
<dbReference type="PANTHER" id="PTHR43798:SF31">
    <property type="entry name" value="AB HYDROLASE SUPERFAMILY PROTEIN YCLE"/>
    <property type="match status" value="1"/>
</dbReference>
<dbReference type="PRINTS" id="PR00111">
    <property type="entry name" value="ABHYDROLASE"/>
</dbReference>
<feature type="domain" description="AB hydrolase-1" evidence="2">
    <location>
        <begin position="19"/>
        <end position="237"/>
    </location>
</feature>
<dbReference type="OrthoDB" id="9805423at2"/>
<dbReference type="PRINTS" id="PR00412">
    <property type="entry name" value="EPOXHYDRLASE"/>
</dbReference>
<keyword evidence="1 3" id="KW-0378">Hydrolase</keyword>
<dbReference type="SUPFAM" id="SSF53474">
    <property type="entry name" value="alpha/beta-Hydrolases"/>
    <property type="match status" value="1"/>
</dbReference>
<sequence length="261" mass="29407">MTNQGIDMRYKVEGEGPDVVLIHGLGQRLEDWKLQKEELIKNGFRVLTYDLRGHGESEWRAEEVNIDTYAADLNQLLQKLSIEKTHLVGLSMGGAIAQAFYRAFSEKVKSLVLAATFSYFPEPVKQASLQSRLPYIEQGKMEELAEIIARRSFTEQAPVQLIENTKKVIASNDPTAYRASMIASVNADSRDILAKISLPVLIIVGEGDLTTPVEYSRYLHQHIEASQLVILPEARHICTQERPDLFNQALVAFLHNVEDSR</sequence>
<dbReference type="Gene3D" id="3.40.50.1820">
    <property type="entry name" value="alpha/beta hydrolase"/>
    <property type="match status" value="1"/>
</dbReference>
<dbReference type="GO" id="GO:0016020">
    <property type="term" value="C:membrane"/>
    <property type="evidence" value="ECO:0007669"/>
    <property type="project" value="TreeGrafter"/>
</dbReference>
<dbReference type="Proteomes" id="UP000271031">
    <property type="component" value="Unassembled WGS sequence"/>
</dbReference>
<dbReference type="InterPro" id="IPR000639">
    <property type="entry name" value="Epox_hydrolase-like"/>
</dbReference>
<evidence type="ECO:0000256" key="1">
    <source>
        <dbReference type="ARBA" id="ARBA00022801"/>
    </source>
</evidence>
<dbReference type="Pfam" id="PF00561">
    <property type="entry name" value="Abhydrolase_1"/>
    <property type="match status" value="1"/>
</dbReference>
<dbReference type="AlphaFoldDB" id="A0A3M8DJY9"/>
<dbReference type="GO" id="GO:0016787">
    <property type="term" value="F:hydrolase activity"/>
    <property type="evidence" value="ECO:0007669"/>
    <property type="project" value="UniProtKB-KW"/>
</dbReference>
<dbReference type="InterPro" id="IPR029058">
    <property type="entry name" value="AB_hydrolase_fold"/>
</dbReference>
<accession>A0A3M8DJY9</accession>
<evidence type="ECO:0000313" key="4">
    <source>
        <dbReference type="Proteomes" id="UP000271031"/>
    </source>
</evidence>
<dbReference type="InterPro" id="IPR050266">
    <property type="entry name" value="AB_hydrolase_sf"/>
</dbReference>
<organism evidence="3 4">
    <name type="scientific">Brevibacillus fluminis</name>
    <dbReference type="NCBI Taxonomy" id="511487"/>
    <lineage>
        <taxon>Bacteria</taxon>
        <taxon>Bacillati</taxon>
        <taxon>Bacillota</taxon>
        <taxon>Bacilli</taxon>
        <taxon>Bacillales</taxon>
        <taxon>Paenibacillaceae</taxon>
        <taxon>Brevibacillus</taxon>
    </lineage>
</organism>
<name>A0A3M8DJY9_9BACL</name>